<dbReference type="OrthoDB" id="1623865at2"/>
<evidence type="ECO:0000256" key="1">
    <source>
        <dbReference type="SAM" id="SignalP"/>
    </source>
</evidence>
<evidence type="ECO:0000313" key="4">
    <source>
        <dbReference type="Proteomes" id="UP000238358"/>
    </source>
</evidence>
<evidence type="ECO:0000313" key="3">
    <source>
        <dbReference type="EMBL" id="NMK39123.1"/>
    </source>
</evidence>
<evidence type="ECO:0008006" key="6">
    <source>
        <dbReference type="Google" id="ProtNLM"/>
    </source>
</evidence>
<keyword evidence="1" id="KW-0732">Signal</keyword>
<organism evidence="3 5">
    <name type="scientific">Megasphaera elsdenii</name>
    <dbReference type="NCBI Taxonomy" id="907"/>
    <lineage>
        <taxon>Bacteria</taxon>
        <taxon>Bacillati</taxon>
        <taxon>Bacillota</taxon>
        <taxon>Negativicutes</taxon>
        <taxon>Veillonellales</taxon>
        <taxon>Veillonellaceae</taxon>
        <taxon>Megasphaera</taxon>
    </lineage>
</organism>
<dbReference type="RefSeq" id="WP_027895668.1">
    <property type="nucleotide sequence ID" value="NZ_CABMON010000001.1"/>
</dbReference>
<protein>
    <recommendedName>
        <fullName evidence="6">Outer membrane protein beta-barrel domain-containing protein</fullName>
    </recommendedName>
</protein>
<dbReference type="EMBL" id="CP027569">
    <property type="protein sequence ID" value="AVO27873.1"/>
    <property type="molecule type" value="Genomic_DNA"/>
</dbReference>
<reference evidence="2 4" key="1">
    <citation type="journal article" date="2018" name="Genome Announc.">
        <title>Complete genomes of two Megasphaera elsdenii strains, NCIMB 702410 and ATCC 25940.</title>
        <authorList>
            <person name="Hatmaker E.A."/>
            <person name="O'Dell K."/>
            <person name="Riley L.A."/>
            <person name="Klingeman D.M."/>
            <person name="Guss A.M."/>
        </authorList>
    </citation>
    <scope>NUCLEOTIDE SEQUENCE [LARGE SCALE GENOMIC DNA]</scope>
    <source>
        <strain evidence="2 4">NCIMB702410</strain>
    </source>
</reference>
<feature type="signal peptide" evidence="1">
    <location>
        <begin position="1"/>
        <end position="22"/>
    </location>
</feature>
<name>A0A1M6SUE9_MEGEL</name>
<sequence length="167" mass="18110">MLKKLTTALLACTAFALPQAFALSVLPEAGVSLGVGTKEQYAEAKVLPRTTIGYKRADRDQYGNQNDIYAKYNVIGSKVQLLGGWRNNIDEQSSSTSFYGGIGIAAPHILGLQPYATYVKGSHFAETQAGLNYNIAFGWGLNINYHNYMPEDGDNEHGVGAGVTFHF</sequence>
<dbReference type="Proteomes" id="UP000536773">
    <property type="component" value="Unassembled WGS sequence"/>
</dbReference>
<reference evidence="3 5" key="2">
    <citation type="submission" date="2020-04" db="EMBL/GenBank/DDBJ databases">
        <authorList>
            <person name="Hitch T.C.A."/>
            <person name="Wylensek D."/>
            <person name="Clavel T."/>
        </authorList>
    </citation>
    <scope>NUCLEOTIDE SEQUENCE [LARGE SCALE GENOMIC DNA]</scope>
    <source>
        <strain evidence="3 5">WCA-386-APC-2A</strain>
    </source>
</reference>
<evidence type="ECO:0000313" key="5">
    <source>
        <dbReference type="Proteomes" id="UP000536773"/>
    </source>
</evidence>
<dbReference type="Proteomes" id="UP000238358">
    <property type="component" value="Chromosome"/>
</dbReference>
<evidence type="ECO:0000313" key="2">
    <source>
        <dbReference type="EMBL" id="AVO27873.1"/>
    </source>
</evidence>
<dbReference type="EMBL" id="JABBJH010000008">
    <property type="protein sequence ID" value="NMK39123.1"/>
    <property type="molecule type" value="Genomic_DNA"/>
</dbReference>
<proteinExistence type="predicted"/>
<gene>
    <name evidence="2" type="ORF">C6Y28_09730</name>
    <name evidence="3" type="ORF">HG933_06990</name>
</gene>
<dbReference type="AlphaFoldDB" id="A0A1M6SUE9"/>
<feature type="chain" id="PRO_5015066909" description="Outer membrane protein beta-barrel domain-containing protein" evidence="1">
    <location>
        <begin position="23"/>
        <end position="167"/>
    </location>
</feature>
<accession>A0A1M6SUE9</accession>